<organism evidence="1 2">
    <name type="scientific">Glossina pallidipes</name>
    <name type="common">Tsetse fly</name>
    <dbReference type="NCBI Taxonomy" id="7398"/>
    <lineage>
        <taxon>Eukaryota</taxon>
        <taxon>Metazoa</taxon>
        <taxon>Ecdysozoa</taxon>
        <taxon>Arthropoda</taxon>
        <taxon>Hexapoda</taxon>
        <taxon>Insecta</taxon>
        <taxon>Pterygota</taxon>
        <taxon>Neoptera</taxon>
        <taxon>Endopterygota</taxon>
        <taxon>Diptera</taxon>
        <taxon>Brachycera</taxon>
        <taxon>Muscomorpha</taxon>
        <taxon>Hippoboscoidea</taxon>
        <taxon>Glossinidae</taxon>
        <taxon>Glossina</taxon>
    </lineage>
</organism>
<name>A0A1A9ZLW3_GLOPL</name>
<dbReference type="EnsemblMetazoa" id="GPAI018694-RA">
    <property type="protein sequence ID" value="GPAI018694-PA"/>
    <property type="gene ID" value="GPAI018694"/>
</dbReference>
<reference evidence="2" key="1">
    <citation type="submission" date="2014-03" db="EMBL/GenBank/DDBJ databases">
        <authorList>
            <person name="Aksoy S."/>
            <person name="Warren W."/>
            <person name="Wilson R.K."/>
        </authorList>
    </citation>
    <scope>NUCLEOTIDE SEQUENCE [LARGE SCALE GENOMIC DNA]</scope>
    <source>
        <strain evidence="2">IAEA</strain>
    </source>
</reference>
<sequence length="108" mass="12349">MKFTPASVKYLSRKYGKERINKFLICDVIKSLRKEGKQRSHVAISTNFSVREDKPGKSRPSDFGGEGDESLTIRMLADNFNADHTTIVCRLNKLKTVQDRLIISFENL</sequence>
<dbReference type="VEuPathDB" id="VectorBase:GPAI018694"/>
<accession>A0A1A9ZLW3</accession>
<evidence type="ECO:0000313" key="1">
    <source>
        <dbReference type="EnsemblMetazoa" id="GPAI018694-PA"/>
    </source>
</evidence>
<dbReference type="AlphaFoldDB" id="A0A1A9ZLW3"/>
<keyword evidence="2" id="KW-1185">Reference proteome</keyword>
<evidence type="ECO:0000313" key="2">
    <source>
        <dbReference type="Proteomes" id="UP000092445"/>
    </source>
</evidence>
<reference evidence="1" key="2">
    <citation type="submission" date="2020-05" db="UniProtKB">
        <authorList>
            <consortium name="EnsemblMetazoa"/>
        </authorList>
    </citation>
    <scope>IDENTIFICATION</scope>
    <source>
        <strain evidence="1">IAEA</strain>
    </source>
</reference>
<protein>
    <submittedName>
        <fullName evidence="1">Uncharacterized protein</fullName>
    </submittedName>
</protein>
<dbReference type="Proteomes" id="UP000092445">
    <property type="component" value="Unassembled WGS sequence"/>
</dbReference>
<proteinExistence type="predicted"/>